<dbReference type="Proteomes" id="UP000190286">
    <property type="component" value="Unassembled WGS sequence"/>
</dbReference>
<dbReference type="OrthoDB" id="1955518at2"/>
<evidence type="ECO:0000313" key="3">
    <source>
        <dbReference type="Proteomes" id="UP000190286"/>
    </source>
</evidence>
<feature type="coiled-coil region" evidence="1">
    <location>
        <begin position="67"/>
        <end position="94"/>
    </location>
</feature>
<evidence type="ECO:0000313" key="2">
    <source>
        <dbReference type="EMBL" id="SKA82761.1"/>
    </source>
</evidence>
<name>A0A1T4X1M4_9FIRM</name>
<organism evidence="2 3">
    <name type="scientific">Gemmiger formicilis</name>
    <dbReference type="NCBI Taxonomy" id="745368"/>
    <lineage>
        <taxon>Bacteria</taxon>
        <taxon>Bacillati</taxon>
        <taxon>Bacillota</taxon>
        <taxon>Clostridia</taxon>
        <taxon>Eubacteriales</taxon>
        <taxon>Gemmiger</taxon>
    </lineage>
</organism>
<evidence type="ECO:0000256" key="1">
    <source>
        <dbReference type="SAM" id="Coils"/>
    </source>
</evidence>
<dbReference type="STRING" id="745368.SAMN02745178_01210"/>
<reference evidence="2 3" key="1">
    <citation type="submission" date="2017-02" db="EMBL/GenBank/DDBJ databases">
        <authorList>
            <person name="Peterson S.W."/>
        </authorList>
    </citation>
    <scope>NUCLEOTIDE SEQUENCE [LARGE SCALE GENOMIC DNA]</scope>
    <source>
        <strain evidence="2 3">ATCC 27749</strain>
    </source>
</reference>
<protein>
    <recommendedName>
        <fullName evidence="4">ATPase</fullName>
    </recommendedName>
</protein>
<sequence length="157" mass="18071">MNVEELLEMMEETLEAGTIVPFSASKRMVDVDRMRDIIDEVRNNLPDEIRESKKIVNDREQIMQNARIESENIIQQAEERARVLTSEQEIVKRSQQHAAEILSAAQKSAKELTRKATLYCETILKNSEEVLGRSMADIKNTRMNLRSAARPKNNMPK</sequence>
<keyword evidence="1" id="KW-0175">Coiled coil</keyword>
<evidence type="ECO:0008006" key="4">
    <source>
        <dbReference type="Google" id="ProtNLM"/>
    </source>
</evidence>
<gene>
    <name evidence="2" type="ORF">SAMN02745178_01210</name>
</gene>
<dbReference type="EMBL" id="FUYF01000005">
    <property type="protein sequence ID" value="SKA82761.1"/>
    <property type="molecule type" value="Genomic_DNA"/>
</dbReference>
<accession>A0A1T4X1M4</accession>
<dbReference type="GeneID" id="93337686"/>
<proteinExistence type="predicted"/>
<dbReference type="RefSeq" id="WP_078784176.1">
    <property type="nucleotide sequence ID" value="NZ_DBEWSO010000139.1"/>
</dbReference>
<dbReference type="AlphaFoldDB" id="A0A1T4X1M4"/>
<keyword evidence="3" id="KW-1185">Reference proteome</keyword>